<keyword evidence="1" id="KW-0175">Coiled coil</keyword>
<feature type="coiled-coil region" evidence="1">
    <location>
        <begin position="315"/>
        <end position="602"/>
    </location>
</feature>
<proteinExistence type="predicted"/>
<gene>
    <name evidence="3" type="ORF">FKW44_024958</name>
</gene>
<dbReference type="PANTHER" id="PTHR19327">
    <property type="entry name" value="GOLGIN"/>
    <property type="match status" value="1"/>
</dbReference>
<keyword evidence="4" id="KW-1185">Reference proteome</keyword>
<feature type="coiled-coil region" evidence="1">
    <location>
        <begin position="143"/>
        <end position="286"/>
    </location>
</feature>
<sequence length="835" mass="95561">EDIDRLIASNSELLSSKAGSDPMMQELELKKTEVSRLESELTKLQTSKTELEGVFSKYKDESQRSKEELRKANVQESLDALTKKDEIIKEISLESSNELEKLRKELHEVKTRGETDLENLKSLHGSSLSKMEGEHAGQLSDIKDKHVQAMEEMEAKISELRDGKNVELLEENGRLQKDLSASEGRVKSLSDELDNTLRQRNQVQKNLEEKLQELDRLHEAAKSAANSKALENDLEKEIVSLRERERSQKDLEAQMIRYQKELQSEIKRMEDSLHEKEGLIQNLGRESEAKALEIKMNAERFDRQISDLKQDLEMKIRLERDREKAHTELKRQSIEYQKKLQEQIGEKEGYLAAAKDEISCFESKIGNLNNLHAREVERLSNRISELTQAVKDLEERRDLDGDITEKTLKECDVLRETLKTKEDELISLQNLSCNACPTLQTEVDVLKKDIMDKEASLRNSKADKDKANTERDGLNNKINELETSNTRLEKKLSDKASELNDLQNELKDKMSSSYHLEETKAANDALNSKLSEIESSNTRLQEEISKKLEENNALQSKVQELQASSSRLEASKAENDALKRQVNELQSSLVRLEEEAAIQISENGSLNSQISEVTSSFQTLQEEKSHMSKESNALKMRFHESAGSQSRLQEELEAKGRENEVLLSEGHQLKSALVEKDTLLRNLREEMDMEAEERFSEAQELYESERKDYVSSIDELSTKVLKLQEEIASHSWGGWDSEPIDLQINGDSELREPLVIPEDSPIATLKISNHQNSHHRHSYACSLEEAAEFEYLKNICINTCWAKSPPPWPRSLPPSSSLSRSKYKRSWTTKSKSDP</sequence>
<name>A0A7T8GKP3_CALRO</name>
<feature type="region of interest" description="Disordered" evidence="2">
    <location>
        <begin position="117"/>
        <end position="139"/>
    </location>
</feature>
<protein>
    <submittedName>
        <fullName evidence="3">Uncharacterized protein</fullName>
    </submittedName>
</protein>
<accession>A0A7T8GKP3</accession>
<evidence type="ECO:0000313" key="4">
    <source>
        <dbReference type="Proteomes" id="UP000595437"/>
    </source>
</evidence>
<evidence type="ECO:0000313" key="3">
    <source>
        <dbReference type="EMBL" id="QQP31375.1"/>
    </source>
</evidence>
<dbReference type="EMBL" id="CP045910">
    <property type="protein sequence ID" value="QQP31375.1"/>
    <property type="molecule type" value="Genomic_DNA"/>
</dbReference>
<feature type="non-terminal residue" evidence="3">
    <location>
        <position position="835"/>
    </location>
</feature>
<dbReference type="PANTHER" id="PTHR19327:SF0">
    <property type="entry name" value="GOLGIN SUBFAMILY A MEMBER 4"/>
    <property type="match status" value="1"/>
</dbReference>
<evidence type="ECO:0000256" key="2">
    <source>
        <dbReference type="SAM" id="MobiDB-lite"/>
    </source>
</evidence>
<feature type="non-terminal residue" evidence="3">
    <location>
        <position position="1"/>
    </location>
</feature>
<dbReference type="Gene3D" id="1.10.287.1490">
    <property type="match status" value="1"/>
</dbReference>
<organism evidence="3 4">
    <name type="scientific">Caligus rogercresseyi</name>
    <name type="common">Sea louse</name>
    <dbReference type="NCBI Taxonomy" id="217165"/>
    <lineage>
        <taxon>Eukaryota</taxon>
        <taxon>Metazoa</taxon>
        <taxon>Ecdysozoa</taxon>
        <taxon>Arthropoda</taxon>
        <taxon>Crustacea</taxon>
        <taxon>Multicrustacea</taxon>
        <taxon>Hexanauplia</taxon>
        <taxon>Copepoda</taxon>
        <taxon>Siphonostomatoida</taxon>
        <taxon>Caligidae</taxon>
        <taxon>Caligus</taxon>
    </lineage>
</organism>
<feature type="coiled-coil region" evidence="1">
    <location>
        <begin position="27"/>
        <end position="112"/>
    </location>
</feature>
<dbReference type="AlphaFoldDB" id="A0A7T8GKP3"/>
<dbReference type="Proteomes" id="UP000595437">
    <property type="component" value="Chromosome 21"/>
</dbReference>
<feature type="region of interest" description="Disordered" evidence="2">
    <location>
        <begin position="803"/>
        <end position="835"/>
    </location>
</feature>
<feature type="coiled-coil region" evidence="1">
    <location>
        <begin position="645"/>
        <end position="726"/>
    </location>
</feature>
<dbReference type="OrthoDB" id="10255522at2759"/>
<reference evidence="4" key="1">
    <citation type="submission" date="2021-01" db="EMBL/GenBank/DDBJ databases">
        <title>Caligus Genome Assembly.</title>
        <authorList>
            <person name="Gallardo-Escarate C."/>
        </authorList>
    </citation>
    <scope>NUCLEOTIDE SEQUENCE [LARGE SCALE GENOMIC DNA]</scope>
</reference>
<evidence type="ECO:0000256" key="1">
    <source>
        <dbReference type="SAM" id="Coils"/>
    </source>
</evidence>